<dbReference type="Pfam" id="PF15304">
    <property type="entry name" value="AKAP2_C"/>
    <property type="match status" value="1"/>
</dbReference>
<accession>A0A9P0G3W4</accession>
<keyword evidence="1" id="KW-0175">Coiled coil</keyword>
<dbReference type="InterPro" id="IPR042779">
    <property type="entry name" value="MISP/MISP3-like"/>
</dbReference>
<dbReference type="EMBL" id="OU963865">
    <property type="protein sequence ID" value="CAH0770263.1"/>
    <property type="molecule type" value="Genomic_DNA"/>
</dbReference>
<dbReference type="AlphaFoldDB" id="A0A9P0G3W4"/>
<organism evidence="4 5">
    <name type="scientific">Bemisia tabaci</name>
    <name type="common">Sweetpotato whitefly</name>
    <name type="synonym">Aleurodes tabaci</name>
    <dbReference type="NCBI Taxonomy" id="7038"/>
    <lineage>
        <taxon>Eukaryota</taxon>
        <taxon>Metazoa</taxon>
        <taxon>Ecdysozoa</taxon>
        <taxon>Arthropoda</taxon>
        <taxon>Hexapoda</taxon>
        <taxon>Insecta</taxon>
        <taxon>Pterygota</taxon>
        <taxon>Neoptera</taxon>
        <taxon>Paraneoptera</taxon>
        <taxon>Hemiptera</taxon>
        <taxon>Sternorrhyncha</taxon>
        <taxon>Aleyrodoidea</taxon>
        <taxon>Aleyrodidae</taxon>
        <taxon>Aleyrodinae</taxon>
        <taxon>Bemisia</taxon>
    </lineage>
</organism>
<feature type="compositionally biased region" description="Low complexity" evidence="2">
    <location>
        <begin position="270"/>
        <end position="289"/>
    </location>
</feature>
<dbReference type="InterPro" id="IPR029304">
    <property type="entry name" value="AKAP2_C"/>
</dbReference>
<feature type="region of interest" description="Disordered" evidence="2">
    <location>
        <begin position="351"/>
        <end position="374"/>
    </location>
</feature>
<sequence length="655" mass="74025">MAFVSRFEIYIAPDSAKIRKSFGPFKIKSSFRSCNSAPPSHLTHQEKCEIVYDSIIQNKHKTKTYWEQLMMAAEMGTQPPAPPLLKQFNGDCQDDKAHSEISEDFYDAESHNSLNSPELHSLEAGLVGPKIVEKVAKKLLEAVESRPTKRATEESVIEREIKLQRERELALVREREAAAAKAQARAPEMKTLGGSLSPEVTTVLKEADDEWRRRSCKDEDLFNSIPTTDEGNCSEYGSEGKDDFSPETNNSRVMSPEVEMGGQIHQRTQSMDSMSSGHSSGSSSGLSSHLDCSYVSVNARRRGITVKPLDEPEEENSTFFRNERETPIEREIRLAREREEELRREKNNNMNNIIKSNENPPTHQQNKTMNSTNFSSRNSINVEQELLIIKAEENIDVQSKVNQLNSLSQRSKSNDKKPAPLQLKKHLSKSVVNLSCAKELESELTVPSSTSPAAPNSHFKKFVGAPATQKRGLMKRFLESRGKLGSTFTLNAPALNSEPIKKLSTFSSPNSNQNCVSVVNAPPRKHYVKKIQNKEENSSIGTRPGYKSAEEKIQNELMEMRRREEELRRQRAFSLARSQPNLLSLIDGEGEIVDNEKEKDIEILDRLPPMSKLRTALSNPNLLDVDEKPVQKKIQQRKKSALITEWENRIQKNIE</sequence>
<feature type="region of interest" description="Disordered" evidence="2">
    <location>
        <begin position="221"/>
        <end position="289"/>
    </location>
</feature>
<dbReference type="PANTHER" id="PTHR18839:SF0">
    <property type="entry name" value="MITOTIC INTERACTOR AND SUBSTRATE OF PLK1 ISOFORM X1-RELATED"/>
    <property type="match status" value="1"/>
</dbReference>
<protein>
    <recommendedName>
        <fullName evidence="3">A-kinase anchor protein 2 C-terminal domain-containing protein</fullName>
    </recommendedName>
</protein>
<evidence type="ECO:0000259" key="3">
    <source>
        <dbReference type="Pfam" id="PF15304"/>
    </source>
</evidence>
<feature type="compositionally biased region" description="Polar residues" evidence="2">
    <location>
        <begin position="360"/>
        <end position="374"/>
    </location>
</feature>
<reference evidence="4" key="1">
    <citation type="submission" date="2021-12" db="EMBL/GenBank/DDBJ databases">
        <authorList>
            <person name="King R."/>
        </authorList>
    </citation>
    <scope>NUCLEOTIDE SEQUENCE</scope>
</reference>
<evidence type="ECO:0000256" key="1">
    <source>
        <dbReference type="ARBA" id="ARBA00023054"/>
    </source>
</evidence>
<dbReference type="Proteomes" id="UP001152759">
    <property type="component" value="Chromosome 4"/>
</dbReference>
<evidence type="ECO:0000313" key="5">
    <source>
        <dbReference type="Proteomes" id="UP001152759"/>
    </source>
</evidence>
<evidence type="ECO:0000256" key="2">
    <source>
        <dbReference type="SAM" id="MobiDB-lite"/>
    </source>
</evidence>
<proteinExistence type="predicted"/>
<keyword evidence="5" id="KW-1185">Reference proteome</keyword>
<dbReference type="PANTHER" id="PTHR18839">
    <property type="entry name" value="MITOTIC INTERACTOR AND SUBSTRATE OF PLK1 MISP FAMILY MEMBER"/>
    <property type="match status" value="1"/>
</dbReference>
<evidence type="ECO:0000313" key="4">
    <source>
        <dbReference type="EMBL" id="CAH0770263.1"/>
    </source>
</evidence>
<feature type="domain" description="A-kinase anchor protein 2 C-terminal" evidence="3">
    <location>
        <begin position="328"/>
        <end position="652"/>
    </location>
</feature>
<name>A0A9P0G3W4_BEMTA</name>
<gene>
    <name evidence="4" type="ORF">BEMITA_LOCUS7143</name>
</gene>